<evidence type="ECO:0000256" key="4">
    <source>
        <dbReference type="ARBA" id="ARBA00023136"/>
    </source>
</evidence>
<feature type="compositionally biased region" description="Polar residues" evidence="5">
    <location>
        <begin position="257"/>
        <end position="266"/>
    </location>
</feature>
<dbReference type="InterPro" id="IPR051694">
    <property type="entry name" value="Immunoregulatory_rcpt-like"/>
</dbReference>
<evidence type="ECO:0000256" key="3">
    <source>
        <dbReference type="ARBA" id="ARBA00022989"/>
    </source>
</evidence>
<dbReference type="Proteomes" id="UP000287972">
    <property type="component" value="Unassembled WGS sequence"/>
</dbReference>
<comment type="subcellular location">
    <subcellularLocation>
        <location evidence="1">Membrane</location>
        <topology evidence="1">Single-pass membrane protein</topology>
    </subcellularLocation>
</comment>
<evidence type="ECO:0000256" key="2">
    <source>
        <dbReference type="ARBA" id="ARBA00022692"/>
    </source>
</evidence>
<dbReference type="InterPro" id="IPR035992">
    <property type="entry name" value="Ricin_B-like_lectins"/>
</dbReference>
<proteinExistence type="predicted"/>
<keyword evidence="3 6" id="KW-1133">Transmembrane helix</keyword>
<feature type="region of interest" description="Disordered" evidence="5">
    <location>
        <begin position="257"/>
        <end position="321"/>
    </location>
</feature>
<keyword evidence="2 6" id="KW-0812">Transmembrane</keyword>
<sequence>MSDLKPATKIDPNVWYQLTEAAVDDYEGDFVSSLQPVAQDDDLHVWPAKGINAFWQFQPIGDKPGRYAIRCSKTTTQKQLSVCYRPDVKVENRRTHACLLDSDGTDAQHWDVASWGANDTYRLINVKNGTDYYLDCVPNGPVFLSPNHEGYQSRQHWLMTSVKDVDDAAYSTVFSEDSSSTSHPMTTSASTSESTASDSETYTSGTSEAESSSADSSNNKGLSSGAIAGISIGATLAVVALALLAFFLWRRKKRNDQTPNTVGSLESTDEGNNLPMPVSPVPVYNSTRASEKLDSDPPSIQEMSHEQAPIELSAEQRHEMG</sequence>
<dbReference type="SUPFAM" id="SSF50370">
    <property type="entry name" value="Ricin B-like lectins"/>
    <property type="match status" value="1"/>
</dbReference>
<comment type="caution">
    <text evidence="7">The sequence shown here is derived from an EMBL/GenBank/DDBJ whole genome shotgun (WGS) entry which is preliminary data.</text>
</comment>
<feature type="transmembrane region" description="Helical" evidence="6">
    <location>
        <begin position="226"/>
        <end position="249"/>
    </location>
</feature>
<evidence type="ECO:0000313" key="8">
    <source>
        <dbReference type="Proteomes" id="UP000287972"/>
    </source>
</evidence>
<accession>A0A428RVR9</accession>
<protein>
    <recommendedName>
        <fullName evidence="9">Ricin B lectin domain-containing protein</fullName>
    </recommendedName>
</protein>
<evidence type="ECO:0008006" key="9">
    <source>
        <dbReference type="Google" id="ProtNLM"/>
    </source>
</evidence>
<gene>
    <name evidence="7" type="ORF">CEP51_005744</name>
</gene>
<feature type="region of interest" description="Disordered" evidence="5">
    <location>
        <begin position="174"/>
        <end position="220"/>
    </location>
</feature>
<dbReference type="AlphaFoldDB" id="A0A428RVR9"/>
<evidence type="ECO:0000313" key="7">
    <source>
        <dbReference type="EMBL" id="RSL81615.1"/>
    </source>
</evidence>
<name>A0A428RVR9_9HYPO</name>
<evidence type="ECO:0000256" key="6">
    <source>
        <dbReference type="SAM" id="Phobius"/>
    </source>
</evidence>
<keyword evidence="4 6" id="KW-0472">Membrane</keyword>
<dbReference type="EMBL" id="NKCL01000118">
    <property type="protein sequence ID" value="RSL81615.1"/>
    <property type="molecule type" value="Genomic_DNA"/>
</dbReference>
<dbReference type="PANTHER" id="PTHR15549:SF26">
    <property type="entry name" value="AXIAL BUDDING PATTERN PROTEIN 2-RELATED"/>
    <property type="match status" value="1"/>
</dbReference>
<reference evidence="7 8" key="1">
    <citation type="submission" date="2017-06" db="EMBL/GenBank/DDBJ databases">
        <title>Comparative genomic analysis of Ambrosia Fusariam Clade fungi.</title>
        <authorList>
            <person name="Stajich J.E."/>
            <person name="Carrillo J."/>
            <person name="Kijimoto T."/>
            <person name="Eskalen A."/>
            <person name="O'Donnell K."/>
            <person name="Kasson M."/>
        </authorList>
    </citation>
    <scope>NUCLEOTIDE SEQUENCE [LARGE SCALE GENOMIC DNA]</scope>
    <source>
        <strain evidence="7 8">NRRL62606</strain>
    </source>
</reference>
<evidence type="ECO:0000256" key="1">
    <source>
        <dbReference type="ARBA" id="ARBA00004167"/>
    </source>
</evidence>
<dbReference type="Gene3D" id="2.80.10.50">
    <property type="match status" value="1"/>
</dbReference>
<dbReference type="GO" id="GO:0016020">
    <property type="term" value="C:membrane"/>
    <property type="evidence" value="ECO:0007669"/>
    <property type="project" value="UniProtKB-SubCell"/>
</dbReference>
<dbReference type="PANTHER" id="PTHR15549">
    <property type="entry name" value="PAIRED IMMUNOGLOBULIN-LIKE TYPE 2 RECEPTOR"/>
    <property type="match status" value="1"/>
</dbReference>
<keyword evidence="8" id="KW-1185">Reference proteome</keyword>
<dbReference type="GO" id="GO:0071944">
    <property type="term" value="C:cell periphery"/>
    <property type="evidence" value="ECO:0007669"/>
    <property type="project" value="UniProtKB-ARBA"/>
</dbReference>
<organism evidence="7 8">
    <name type="scientific">Fusarium floridanum</name>
    <dbReference type="NCBI Taxonomy" id="1325733"/>
    <lineage>
        <taxon>Eukaryota</taxon>
        <taxon>Fungi</taxon>
        <taxon>Dikarya</taxon>
        <taxon>Ascomycota</taxon>
        <taxon>Pezizomycotina</taxon>
        <taxon>Sordariomycetes</taxon>
        <taxon>Hypocreomycetidae</taxon>
        <taxon>Hypocreales</taxon>
        <taxon>Nectriaceae</taxon>
        <taxon>Fusarium</taxon>
        <taxon>Fusarium solani species complex</taxon>
    </lineage>
</organism>
<evidence type="ECO:0000256" key="5">
    <source>
        <dbReference type="SAM" id="MobiDB-lite"/>
    </source>
</evidence>